<evidence type="ECO:0000256" key="1">
    <source>
        <dbReference type="SAM" id="MobiDB-lite"/>
    </source>
</evidence>
<reference evidence="2 3" key="1">
    <citation type="journal article" date="2018" name="Nat. Ecol. Evol.">
        <title>Pezizomycetes genomes reveal the molecular basis of ectomycorrhizal truffle lifestyle.</title>
        <authorList>
            <person name="Murat C."/>
            <person name="Payen T."/>
            <person name="Noel B."/>
            <person name="Kuo A."/>
            <person name="Morin E."/>
            <person name="Chen J."/>
            <person name="Kohler A."/>
            <person name="Krizsan K."/>
            <person name="Balestrini R."/>
            <person name="Da Silva C."/>
            <person name="Montanini B."/>
            <person name="Hainaut M."/>
            <person name="Levati E."/>
            <person name="Barry K.W."/>
            <person name="Belfiori B."/>
            <person name="Cichocki N."/>
            <person name="Clum A."/>
            <person name="Dockter R.B."/>
            <person name="Fauchery L."/>
            <person name="Guy J."/>
            <person name="Iotti M."/>
            <person name="Le Tacon F."/>
            <person name="Lindquist E.A."/>
            <person name="Lipzen A."/>
            <person name="Malagnac F."/>
            <person name="Mello A."/>
            <person name="Molinier V."/>
            <person name="Miyauchi S."/>
            <person name="Poulain J."/>
            <person name="Riccioni C."/>
            <person name="Rubini A."/>
            <person name="Sitrit Y."/>
            <person name="Splivallo R."/>
            <person name="Traeger S."/>
            <person name="Wang M."/>
            <person name="Zifcakova L."/>
            <person name="Wipf D."/>
            <person name="Zambonelli A."/>
            <person name="Paolocci F."/>
            <person name="Nowrousian M."/>
            <person name="Ottonello S."/>
            <person name="Baldrian P."/>
            <person name="Spatafora J.W."/>
            <person name="Henrissat B."/>
            <person name="Nagy L.G."/>
            <person name="Aury J.M."/>
            <person name="Wincker P."/>
            <person name="Grigoriev I.V."/>
            <person name="Bonfante P."/>
            <person name="Martin F.M."/>
        </authorList>
    </citation>
    <scope>NUCLEOTIDE SEQUENCE [LARGE SCALE GENOMIC DNA]</scope>
    <source>
        <strain evidence="2 3">RN42</strain>
    </source>
</reference>
<feature type="compositionally biased region" description="Polar residues" evidence="1">
    <location>
        <begin position="41"/>
        <end position="53"/>
    </location>
</feature>
<keyword evidence="3" id="KW-1185">Reference proteome</keyword>
<proteinExistence type="predicted"/>
<sequence>MQRLVGKIRDVGSGAKGKKPYFDAGLTDPTASTERLIGPPSITSQDQDVPSPTLETQSITIKTVSIALGLNDLYCLEGKQLRALETTYHHVYTVKVEAIELYVPSGSPQATFEIPFRVRLAALGEKYRIEVGFNPATWEPEIQLSEEPVPALVVGHNSSWSRIIPTFALLPADRRRAKENKRDGKRSFIVVEVKYYAFDEETREPVIRVETRKVELEGNEPDPENSFELDTQTGSACMQFGLPIQETVRNTPLGGQILQMLVEEQREYLLDSQNTFPPSTRPVKPLNVPVELDFGESAPLNPMMFDFKLKRMGDEGRFVVYLLEMVERREPQNGSARKKCGAQINRLRFEGEKQMVEDANLKFTKSDWWRHQKANWEASLGISTLQNGVSTRKEYRVRLGKVLDIFTLALKTLACRAPSSHESSLLAKNNFI</sequence>
<evidence type="ECO:0000313" key="2">
    <source>
        <dbReference type="EMBL" id="RPA73121.1"/>
    </source>
</evidence>
<gene>
    <name evidence="2" type="ORF">BJ508DRAFT_334399</name>
</gene>
<dbReference type="Proteomes" id="UP000275078">
    <property type="component" value="Unassembled WGS sequence"/>
</dbReference>
<protein>
    <submittedName>
        <fullName evidence="2">Uncharacterized protein</fullName>
    </submittedName>
</protein>
<evidence type="ECO:0000313" key="3">
    <source>
        <dbReference type="Proteomes" id="UP000275078"/>
    </source>
</evidence>
<organism evidence="2 3">
    <name type="scientific">Ascobolus immersus RN42</name>
    <dbReference type="NCBI Taxonomy" id="1160509"/>
    <lineage>
        <taxon>Eukaryota</taxon>
        <taxon>Fungi</taxon>
        <taxon>Dikarya</taxon>
        <taxon>Ascomycota</taxon>
        <taxon>Pezizomycotina</taxon>
        <taxon>Pezizomycetes</taxon>
        <taxon>Pezizales</taxon>
        <taxon>Ascobolaceae</taxon>
        <taxon>Ascobolus</taxon>
    </lineage>
</organism>
<accession>A0A3N4HM12</accession>
<dbReference type="EMBL" id="ML119833">
    <property type="protein sequence ID" value="RPA73121.1"/>
    <property type="molecule type" value="Genomic_DNA"/>
</dbReference>
<name>A0A3N4HM12_ASCIM</name>
<feature type="region of interest" description="Disordered" evidence="1">
    <location>
        <begin position="19"/>
        <end position="53"/>
    </location>
</feature>
<dbReference type="AlphaFoldDB" id="A0A3N4HM12"/>